<feature type="compositionally biased region" description="Basic and acidic residues" evidence="1">
    <location>
        <begin position="586"/>
        <end position="614"/>
    </location>
</feature>
<dbReference type="AlphaFoldDB" id="A0A0C3AN74"/>
<keyword evidence="2" id="KW-0472">Membrane</keyword>
<evidence type="ECO:0000313" key="3">
    <source>
        <dbReference type="EMBL" id="KIM21479.1"/>
    </source>
</evidence>
<reference evidence="4" key="2">
    <citation type="submission" date="2015-01" db="EMBL/GenBank/DDBJ databases">
        <title>Evolutionary Origins and Diversification of the Mycorrhizal Mutualists.</title>
        <authorList>
            <consortium name="DOE Joint Genome Institute"/>
            <consortium name="Mycorrhizal Genomics Consortium"/>
            <person name="Kohler A."/>
            <person name="Kuo A."/>
            <person name="Nagy L.G."/>
            <person name="Floudas D."/>
            <person name="Copeland A."/>
            <person name="Barry K.W."/>
            <person name="Cichocki N."/>
            <person name="Veneault-Fourrey C."/>
            <person name="LaButti K."/>
            <person name="Lindquist E.A."/>
            <person name="Lipzen A."/>
            <person name="Lundell T."/>
            <person name="Morin E."/>
            <person name="Murat C."/>
            <person name="Riley R."/>
            <person name="Ohm R."/>
            <person name="Sun H."/>
            <person name="Tunlid A."/>
            <person name="Henrissat B."/>
            <person name="Grigoriev I.V."/>
            <person name="Hibbett D.S."/>
            <person name="Martin F."/>
        </authorList>
    </citation>
    <scope>NUCLEOTIDE SEQUENCE [LARGE SCALE GENOMIC DNA]</scope>
    <source>
        <strain evidence="4">MAFF 305830</strain>
    </source>
</reference>
<reference evidence="3 4" key="1">
    <citation type="submission" date="2014-04" db="EMBL/GenBank/DDBJ databases">
        <authorList>
            <consortium name="DOE Joint Genome Institute"/>
            <person name="Kuo A."/>
            <person name="Zuccaro A."/>
            <person name="Kohler A."/>
            <person name="Nagy L.G."/>
            <person name="Floudas D."/>
            <person name="Copeland A."/>
            <person name="Barry K.W."/>
            <person name="Cichocki N."/>
            <person name="Veneault-Fourrey C."/>
            <person name="LaButti K."/>
            <person name="Lindquist E.A."/>
            <person name="Lipzen A."/>
            <person name="Lundell T."/>
            <person name="Morin E."/>
            <person name="Murat C."/>
            <person name="Sun H."/>
            <person name="Tunlid A."/>
            <person name="Henrissat B."/>
            <person name="Grigoriev I.V."/>
            <person name="Hibbett D.S."/>
            <person name="Martin F."/>
            <person name="Nordberg H.P."/>
            <person name="Cantor M.N."/>
            <person name="Hua S.X."/>
        </authorList>
    </citation>
    <scope>NUCLEOTIDE SEQUENCE [LARGE SCALE GENOMIC DNA]</scope>
    <source>
        <strain evidence="3 4">MAFF 305830</strain>
    </source>
</reference>
<feature type="transmembrane region" description="Helical" evidence="2">
    <location>
        <begin position="35"/>
        <end position="58"/>
    </location>
</feature>
<keyword evidence="4" id="KW-1185">Reference proteome</keyword>
<dbReference type="OrthoDB" id="3196775at2759"/>
<dbReference type="EMBL" id="KN824382">
    <property type="protein sequence ID" value="KIM21479.1"/>
    <property type="molecule type" value="Genomic_DNA"/>
</dbReference>
<feature type="compositionally biased region" description="Basic and acidic residues" evidence="1">
    <location>
        <begin position="631"/>
        <end position="648"/>
    </location>
</feature>
<evidence type="ECO:0000256" key="1">
    <source>
        <dbReference type="SAM" id="MobiDB-lite"/>
    </source>
</evidence>
<feature type="region of interest" description="Disordered" evidence="1">
    <location>
        <begin position="1"/>
        <end position="27"/>
    </location>
</feature>
<organism evidence="3 4">
    <name type="scientific">Serendipita vermifera MAFF 305830</name>
    <dbReference type="NCBI Taxonomy" id="933852"/>
    <lineage>
        <taxon>Eukaryota</taxon>
        <taxon>Fungi</taxon>
        <taxon>Dikarya</taxon>
        <taxon>Basidiomycota</taxon>
        <taxon>Agaricomycotina</taxon>
        <taxon>Agaricomycetes</taxon>
        <taxon>Sebacinales</taxon>
        <taxon>Serendipitaceae</taxon>
        <taxon>Serendipita</taxon>
    </lineage>
</organism>
<name>A0A0C3AN74_SERVB</name>
<proteinExistence type="predicted"/>
<keyword evidence="2" id="KW-1133">Transmembrane helix</keyword>
<protein>
    <submittedName>
        <fullName evidence="3">Uncharacterized protein</fullName>
    </submittedName>
</protein>
<feature type="transmembrane region" description="Helical" evidence="2">
    <location>
        <begin position="553"/>
        <end position="572"/>
    </location>
</feature>
<dbReference type="HOGENOM" id="CLU_404985_0_0_1"/>
<feature type="transmembrane region" description="Helical" evidence="2">
    <location>
        <begin position="78"/>
        <end position="102"/>
    </location>
</feature>
<feature type="compositionally biased region" description="Polar residues" evidence="1">
    <location>
        <begin position="1"/>
        <end position="12"/>
    </location>
</feature>
<gene>
    <name evidence="3" type="ORF">M408DRAFT_333438</name>
</gene>
<feature type="transmembrane region" description="Helical" evidence="2">
    <location>
        <begin position="190"/>
        <end position="213"/>
    </location>
</feature>
<keyword evidence="2" id="KW-0812">Transmembrane</keyword>
<accession>A0A0C3AN74</accession>
<dbReference type="Proteomes" id="UP000054097">
    <property type="component" value="Unassembled WGS sequence"/>
</dbReference>
<evidence type="ECO:0000313" key="4">
    <source>
        <dbReference type="Proteomes" id="UP000054097"/>
    </source>
</evidence>
<sequence length="679" mass="73528">MTSWEKVQQNNPVEPKPALVSPKSKAGPKSGLFRVLLRVLPIIIIVTAFIIAIFLFIYNNHTGWQGILLLTTVPLGDVLLLCTAACKIVFTAVPLVMAAAAYPIADAWRKRSEEFHEEHPEFQEAGGALPSRPQHALISEVFTAANISAVLKAGLILWRAPEKKSEDEATKPKEKKEKDALSRDTLKKTVITLISLLVTAYLIFLVDLILHGVSKPIQIEPPPTNDDPLANQYGRVLRPECQSLDSQTQRPCTIDFQPGGMFGEEHIEAAYIKQYPEAMGIFSNTSSTSRVVSVVYEDKDVAVLVPADESITPGASFSAPTVGMHTSCVPMTQTCDFATPCTTCDGKAPCNMSQYPSIDAFASGIEPHGVLKRHIAGSNAWDFELNGSNGTDLNPYIILFSGIFNTGYPKATPGLYEDTTWGRGANTTLSSVVLICSITTVDVNVHYSSPNSAFSIESLTPASSNGTIRAVSSVIDMQQSPFDQFFGILEPLASASIKVDASTGAATSTGTFIKSFQKALGTTYLPFAHSAFATTSATGITVERELIGTAVPIVWLILYMILLAIFVGLTTYQATMSIKVHTEAKWRERKEKNQHEESGVEKKDEKKEKDEARNTAESFTDPIAMTYDESDDKKPGGKDGAAREKDADDGNVFGAFASDSMASLTSAMKGRTFGQPSPQ</sequence>
<evidence type="ECO:0000256" key="2">
    <source>
        <dbReference type="SAM" id="Phobius"/>
    </source>
</evidence>
<feature type="region of interest" description="Disordered" evidence="1">
    <location>
        <begin position="586"/>
        <end position="654"/>
    </location>
</feature>